<dbReference type="NCBIfam" id="TIGR00696">
    <property type="entry name" value="wecG_tagA_cpsF"/>
    <property type="match status" value="1"/>
</dbReference>
<evidence type="ECO:0000256" key="1">
    <source>
        <dbReference type="ARBA" id="ARBA00022676"/>
    </source>
</evidence>
<protein>
    <submittedName>
        <fullName evidence="3">Glycosyl transferase, wecB/tagA/cpsF family</fullName>
    </submittedName>
</protein>
<keyword evidence="1" id="KW-0328">Glycosyltransferase</keyword>
<gene>
    <name evidence="3" type="ORF">UU14_C0037G0020</name>
</gene>
<proteinExistence type="predicted"/>
<dbReference type="EMBL" id="LBZM01000037">
    <property type="protein sequence ID" value="KKR71051.1"/>
    <property type="molecule type" value="Genomic_DNA"/>
</dbReference>
<dbReference type="GO" id="GO:0016758">
    <property type="term" value="F:hexosyltransferase activity"/>
    <property type="evidence" value="ECO:0007669"/>
    <property type="project" value="TreeGrafter"/>
</dbReference>
<reference evidence="3 4" key="1">
    <citation type="journal article" date="2015" name="Nature">
        <title>rRNA introns, odd ribosomes, and small enigmatic genomes across a large radiation of phyla.</title>
        <authorList>
            <person name="Brown C.T."/>
            <person name="Hug L.A."/>
            <person name="Thomas B.C."/>
            <person name="Sharon I."/>
            <person name="Castelle C.J."/>
            <person name="Singh A."/>
            <person name="Wilkins M.J."/>
            <person name="Williams K.H."/>
            <person name="Banfield J.F."/>
        </authorList>
    </citation>
    <scope>NUCLEOTIDE SEQUENCE [LARGE SCALE GENOMIC DNA]</scope>
</reference>
<keyword evidence="2 3" id="KW-0808">Transferase</keyword>
<dbReference type="AlphaFoldDB" id="A0A0G0T8C0"/>
<dbReference type="Proteomes" id="UP000034664">
    <property type="component" value="Unassembled WGS sequence"/>
</dbReference>
<sequence length="295" mass="33644">MLSPSYISILGVKVHNYSLKEILENVRSELKSSTFEHKNKQLRAGHVTRVLPIYTVNPEFLVLAYELNTFKKILNRAFVAVPDGIGILYAGLLKRRGFQERITGIDLVHSLTRLAAEHDLQVGYLGGKQNAAEKTLNRFKKQYTHLKGWSDPGPKISFTRYSFSDGGLNSQKTLTDLIKIHQNSHDLESLLEKISQTDILFVAFGAPKQEFFIEHMKGTLTTNLKSKILNQKSIVAVGVGGSLDEISGISPQSPHWIERAGFKWLFRLVTEPWRWKRQLRLIKFIYLLMRDSHLS</sequence>
<dbReference type="CDD" id="cd06533">
    <property type="entry name" value="Glyco_transf_WecG_TagA"/>
    <property type="match status" value="1"/>
</dbReference>
<dbReference type="PANTHER" id="PTHR34136">
    <property type="match status" value="1"/>
</dbReference>
<dbReference type="InterPro" id="IPR004629">
    <property type="entry name" value="WecG_TagA_CpsF"/>
</dbReference>
<evidence type="ECO:0000313" key="4">
    <source>
        <dbReference type="Proteomes" id="UP000034664"/>
    </source>
</evidence>
<organism evidence="3 4">
    <name type="scientific">Candidatus Roizmanbacteria bacterium GW2011_GWB1_40_7</name>
    <dbReference type="NCBI Taxonomy" id="1618482"/>
    <lineage>
        <taxon>Bacteria</taxon>
        <taxon>Candidatus Roizmaniibacteriota</taxon>
    </lineage>
</organism>
<evidence type="ECO:0000313" key="3">
    <source>
        <dbReference type="EMBL" id="KKR71051.1"/>
    </source>
</evidence>
<dbReference type="PANTHER" id="PTHR34136:SF1">
    <property type="entry name" value="UDP-N-ACETYL-D-MANNOSAMINURONIC ACID TRANSFERASE"/>
    <property type="match status" value="1"/>
</dbReference>
<dbReference type="Pfam" id="PF03808">
    <property type="entry name" value="Glyco_tran_WecG"/>
    <property type="match status" value="1"/>
</dbReference>
<accession>A0A0G0T8C0</accession>
<name>A0A0G0T8C0_9BACT</name>
<comment type="caution">
    <text evidence="3">The sequence shown here is derived from an EMBL/GenBank/DDBJ whole genome shotgun (WGS) entry which is preliminary data.</text>
</comment>
<evidence type="ECO:0000256" key="2">
    <source>
        <dbReference type="ARBA" id="ARBA00022679"/>
    </source>
</evidence>